<keyword evidence="2" id="KW-1185">Reference proteome</keyword>
<organism evidence="1 2">
    <name type="scientific">Paractinoplanes rishiriensis</name>
    <dbReference type="NCBI Taxonomy" id="1050105"/>
    <lineage>
        <taxon>Bacteria</taxon>
        <taxon>Bacillati</taxon>
        <taxon>Actinomycetota</taxon>
        <taxon>Actinomycetes</taxon>
        <taxon>Micromonosporales</taxon>
        <taxon>Micromonosporaceae</taxon>
        <taxon>Paractinoplanes</taxon>
    </lineage>
</organism>
<dbReference type="EMBL" id="BOMV01000089">
    <property type="protein sequence ID" value="GIF00733.1"/>
    <property type="molecule type" value="Genomic_DNA"/>
</dbReference>
<reference evidence="1" key="1">
    <citation type="submission" date="2021-01" db="EMBL/GenBank/DDBJ databases">
        <title>Whole genome shotgun sequence of Actinoplanes rishiriensis NBRC 108556.</title>
        <authorList>
            <person name="Komaki H."/>
            <person name="Tamura T."/>
        </authorList>
    </citation>
    <scope>NUCLEOTIDE SEQUENCE</scope>
    <source>
        <strain evidence="1">NBRC 108556</strain>
    </source>
</reference>
<dbReference type="Proteomes" id="UP000636960">
    <property type="component" value="Unassembled WGS sequence"/>
</dbReference>
<gene>
    <name evidence="1" type="ORF">Ari01nite_81970</name>
</gene>
<name>A0A919N2L3_9ACTN</name>
<comment type="caution">
    <text evidence="1">The sequence shown here is derived from an EMBL/GenBank/DDBJ whole genome shotgun (WGS) entry which is preliminary data.</text>
</comment>
<protein>
    <submittedName>
        <fullName evidence="1">Uncharacterized protein</fullName>
    </submittedName>
</protein>
<dbReference type="RefSeq" id="WP_203788884.1">
    <property type="nucleotide sequence ID" value="NZ_BOMV01000089.1"/>
</dbReference>
<dbReference type="AlphaFoldDB" id="A0A919N2L3"/>
<evidence type="ECO:0000313" key="1">
    <source>
        <dbReference type="EMBL" id="GIF00733.1"/>
    </source>
</evidence>
<evidence type="ECO:0000313" key="2">
    <source>
        <dbReference type="Proteomes" id="UP000636960"/>
    </source>
</evidence>
<accession>A0A919N2L3</accession>
<proteinExistence type="predicted"/>
<sequence length="165" mass="17897">MLSRDWNNDDAFMDDLSESLRPSPVEQRVIDAASGLLAWRLRADDDLAALLYDSYLDESASIRAGTHGEPQTLVFGHGPVQIEIEVSDGGIEGQLIPPRPGVVRLCTIAGTRTETIVDEVGCFSFPPVHQGPIRLECVISGGNYLTEWISVRASRIGGDAFSEGQ</sequence>